<keyword evidence="7" id="KW-0315">Glutamine amidotransferase</keyword>
<organism evidence="14 15">
    <name type="scientific">Diplodia seriata</name>
    <dbReference type="NCBI Taxonomy" id="420778"/>
    <lineage>
        <taxon>Eukaryota</taxon>
        <taxon>Fungi</taxon>
        <taxon>Dikarya</taxon>
        <taxon>Ascomycota</taxon>
        <taxon>Pezizomycotina</taxon>
        <taxon>Dothideomycetes</taxon>
        <taxon>Dothideomycetes incertae sedis</taxon>
        <taxon>Botryosphaeriales</taxon>
        <taxon>Botryosphaeriaceae</taxon>
        <taxon>Diplodia</taxon>
    </lineage>
</organism>
<comment type="pathway">
    <text evidence="2">Cofactor biosynthesis; tetrahydrofolate biosynthesis; 4-aminobenzoate from chorismate: step 1/2.</text>
</comment>
<comment type="caution">
    <text evidence="14">The sequence shown here is derived from an EMBL/GenBank/DDBJ whole genome shotgun (WGS) entry which is preliminary data.</text>
</comment>
<accession>A0A1S8BBD3</accession>
<dbReference type="InterPro" id="IPR010117">
    <property type="entry name" value="PabB_fungal"/>
</dbReference>
<dbReference type="Gene3D" id="3.60.120.10">
    <property type="entry name" value="Anthranilate synthase"/>
    <property type="match status" value="1"/>
</dbReference>
<comment type="catalytic activity">
    <reaction evidence="1">
        <text>chorismate + L-glutamine = 4-amino-4-deoxychorismate + L-glutamate</text>
        <dbReference type="Rhea" id="RHEA:11672"/>
        <dbReference type="ChEBI" id="CHEBI:29748"/>
        <dbReference type="ChEBI" id="CHEBI:29985"/>
        <dbReference type="ChEBI" id="CHEBI:58359"/>
        <dbReference type="ChEBI" id="CHEBI:58406"/>
        <dbReference type="EC" id="2.6.1.85"/>
    </reaction>
</comment>
<feature type="domain" description="Anthranilate synthase component I N-terminal" evidence="13">
    <location>
        <begin position="341"/>
        <end position="462"/>
    </location>
</feature>
<dbReference type="InterPro" id="IPR005801">
    <property type="entry name" value="ADC_synthase"/>
</dbReference>
<feature type="domain" description="Chorismate-utilising enzyme C-terminal" evidence="12">
    <location>
        <begin position="807"/>
        <end position="874"/>
    </location>
</feature>
<dbReference type="GO" id="GO:0005737">
    <property type="term" value="C:cytoplasm"/>
    <property type="evidence" value="ECO:0007669"/>
    <property type="project" value="TreeGrafter"/>
</dbReference>
<dbReference type="UniPathway" id="UPA00077">
    <property type="reaction ID" value="UER00149"/>
</dbReference>
<evidence type="ECO:0000256" key="5">
    <source>
        <dbReference type="ARBA" id="ARBA00022679"/>
    </source>
</evidence>
<dbReference type="NCBIfam" id="TIGR01823">
    <property type="entry name" value="PabB-fungal"/>
    <property type="match status" value="1"/>
</dbReference>
<feature type="compositionally biased region" description="Acidic residues" evidence="10">
    <location>
        <begin position="781"/>
        <end position="797"/>
    </location>
</feature>
<feature type="region of interest" description="Disordered" evidence="10">
    <location>
        <begin position="479"/>
        <end position="499"/>
    </location>
</feature>
<dbReference type="Gene3D" id="3.40.50.880">
    <property type="match status" value="1"/>
</dbReference>
<name>A0A1S8BBD3_9PEZI</name>
<evidence type="ECO:0000256" key="9">
    <source>
        <dbReference type="ARBA" id="ARBA00031904"/>
    </source>
</evidence>
<gene>
    <name evidence="14" type="ORF">BK809_0001829</name>
</gene>
<proteinExistence type="inferred from homology"/>
<dbReference type="GO" id="GO:0046820">
    <property type="term" value="F:4-amino-4-deoxychorismate synthase activity"/>
    <property type="evidence" value="ECO:0007669"/>
    <property type="project" value="UniProtKB-EC"/>
</dbReference>
<dbReference type="InterPro" id="IPR015890">
    <property type="entry name" value="Chorismate_C"/>
</dbReference>
<dbReference type="GO" id="GO:0046656">
    <property type="term" value="P:folic acid biosynthetic process"/>
    <property type="evidence" value="ECO:0007669"/>
    <property type="project" value="UniProtKB-KW"/>
</dbReference>
<dbReference type="PRINTS" id="PR00097">
    <property type="entry name" value="ANTSNTHASEII"/>
</dbReference>
<evidence type="ECO:0000259" key="12">
    <source>
        <dbReference type="Pfam" id="PF00425"/>
    </source>
</evidence>
<dbReference type="AlphaFoldDB" id="A0A1S8BBD3"/>
<dbReference type="InterPro" id="IPR006805">
    <property type="entry name" value="Anth_synth_I_N"/>
</dbReference>
<sequence length="920" mass="100428">MPSDVDPYGICAAPRILFVDAYDSFANNIVALLQQSLNAHVTSIRIDHPDFSHSSPAHFHRFLDSFDAVVAGPGPGTVANPQDTGLIPSLWTLPDEHVLPVLGICLGFQSLAHAFGATIERLPEPRHGIITRVHHQAHSLFGDLREVYATQYHSLHVNLGFPLLSGVPHPPSTLWSPSTQCPNLRPLAWDCDSAQNGPVLMSVEHVSKPFWGVQYHPESICTDSEGARIVQNWWAQSSRWLLSRPSRRHRRMRNPLAKSSAAGQDFQHGIPFAKDTCWDNLHCRLVQSSLVNRPGVHVEYKCISSAENDVRGICELLEIPGHEAAVLESGLNKRKQPIRGETGSKSIIGCLEMERNLRVEYFVDGQVLELRVGRHLLHREEGVNIWSYLKHLIELTHVKQGPADSPFWGGLIGFVSYEAGLETIDVKPTPDPNARKFRKPDLAFAFVTRSIIVDHISHRIYIQSIRDGDGSWVQSSARKLSTLTSHPPPKPSANLSSNLKESSVSIPLSNSYENKVRACQESIRAGDSYELCLTSQTTIRLPRTSSSTFAWHLYTRLRHLNPAPFGGYIRLGPRGSGIDILSSSPERFLSWTRQGRCQYRPIKGTVQKKDGVTRADAARILNSSKERAENLMIVDLVRHDLHGVVGAGNVRVSKLMGVEEYETVFQLVSVIEGDLTGRWAEEEREQEVLLLRGLQQQGVVGSGTAPPTIIGNPEDSSEDSDHPASTAASSQTSSLAPSPCPSPCPGVSASHPIHHSSSTTMPPRLRRETAANAQSLHNHEGDDDAAAAPEEEEEGEGKEEPGHTATKTAATGIAILHASLPPGSMTGAPKKRSCELLHAIEEHEPRGVYSGVLGYLDVGGGGDFAVVIRTAYGEGAEEGEGRREKGGLEGRCGWGGDGAEYTRGRVCRDGGEVGECIGDV</sequence>
<dbReference type="Proteomes" id="UP000190776">
    <property type="component" value="Unassembled WGS sequence"/>
</dbReference>
<evidence type="ECO:0000256" key="10">
    <source>
        <dbReference type="SAM" id="MobiDB-lite"/>
    </source>
</evidence>
<reference evidence="14 15" key="1">
    <citation type="submission" date="2017-01" db="EMBL/GenBank/DDBJ databases">
        <title>Draft genome sequence of Diplodia seriata F98.1, a fungal species involved in grapevine trunk diseases.</title>
        <authorList>
            <person name="Robert-Siegwald G."/>
            <person name="Vallet J."/>
            <person name="Abou-Mansour E."/>
            <person name="Xu J."/>
            <person name="Rey P."/>
            <person name="Bertsch C."/>
            <person name="Rego C."/>
            <person name="Larignon P."/>
            <person name="Fontaine F."/>
            <person name="Lebrun M.-H."/>
        </authorList>
    </citation>
    <scope>NUCLEOTIDE SEQUENCE [LARGE SCALE GENOMIC DNA]</scope>
    <source>
        <strain evidence="14 15">F98.1</strain>
    </source>
</reference>
<dbReference type="PRINTS" id="PR00096">
    <property type="entry name" value="GATASE"/>
</dbReference>
<feature type="compositionally biased region" description="Low complexity" evidence="10">
    <location>
        <begin position="723"/>
        <end position="737"/>
    </location>
</feature>
<dbReference type="Pfam" id="PF00425">
    <property type="entry name" value="Chorismate_bind"/>
    <property type="match status" value="2"/>
</dbReference>
<evidence type="ECO:0000256" key="7">
    <source>
        <dbReference type="ARBA" id="ARBA00022962"/>
    </source>
</evidence>
<evidence type="ECO:0000256" key="1">
    <source>
        <dbReference type="ARBA" id="ARBA00001000"/>
    </source>
</evidence>
<evidence type="ECO:0000256" key="2">
    <source>
        <dbReference type="ARBA" id="ARBA00005009"/>
    </source>
</evidence>
<comment type="similarity">
    <text evidence="3">In the C-terminal section; belongs to the anthranilate synthase component I family.</text>
</comment>
<dbReference type="InterPro" id="IPR019999">
    <property type="entry name" value="Anth_synth_I-like"/>
</dbReference>
<evidence type="ECO:0000259" key="13">
    <source>
        <dbReference type="Pfam" id="PF04715"/>
    </source>
</evidence>
<keyword evidence="6" id="KW-0289">Folate biosynthesis</keyword>
<evidence type="ECO:0000256" key="4">
    <source>
        <dbReference type="ARBA" id="ARBA00013139"/>
    </source>
</evidence>
<evidence type="ECO:0000313" key="14">
    <source>
        <dbReference type="EMBL" id="OMP84726.1"/>
    </source>
</evidence>
<feature type="domain" description="Chorismate-utilising enzyme C-terminal" evidence="12">
    <location>
        <begin position="510"/>
        <end position="676"/>
    </location>
</feature>
<dbReference type="InterPro" id="IPR029062">
    <property type="entry name" value="Class_I_gatase-like"/>
</dbReference>
<dbReference type="PANTHER" id="PTHR11236:SF18">
    <property type="entry name" value="AMINODEOXYCHORISMATE SYNTHASE"/>
    <property type="match status" value="1"/>
</dbReference>
<dbReference type="CDD" id="cd01743">
    <property type="entry name" value="GATase1_Anthranilate_Synthase"/>
    <property type="match status" value="1"/>
</dbReference>
<dbReference type="PROSITE" id="PS51273">
    <property type="entry name" value="GATASE_TYPE_1"/>
    <property type="match status" value="1"/>
</dbReference>
<dbReference type="EC" id="2.6.1.85" evidence="4"/>
<evidence type="ECO:0000256" key="6">
    <source>
        <dbReference type="ARBA" id="ARBA00022909"/>
    </source>
</evidence>
<dbReference type="SUPFAM" id="SSF56322">
    <property type="entry name" value="ADC synthase"/>
    <property type="match status" value="2"/>
</dbReference>
<feature type="domain" description="Glutamine amidotransferase" evidence="11">
    <location>
        <begin position="18"/>
        <end position="230"/>
    </location>
</feature>
<dbReference type="PANTHER" id="PTHR11236">
    <property type="entry name" value="AMINOBENZOATE/ANTHRANILATE SYNTHASE"/>
    <property type="match status" value="1"/>
</dbReference>
<evidence type="ECO:0000259" key="11">
    <source>
        <dbReference type="Pfam" id="PF00117"/>
    </source>
</evidence>
<feature type="region of interest" description="Disordered" evidence="10">
    <location>
        <begin position="699"/>
        <end position="804"/>
    </location>
</feature>
<keyword evidence="5" id="KW-0808">Transferase</keyword>
<dbReference type="GO" id="GO:0046654">
    <property type="term" value="P:tetrahydrofolate biosynthetic process"/>
    <property type="evidence" value="ECO:0007669"/>
    <property type="project" value="UniProtKB-UniPathway"/>
</dbReference>
<evidence type="ECO:0000256" key="8">
    <source>
        <dbReference type="ARBA" id="ARBA00031329"/>
    </source>
</evidence>
<protein>
    <recommendedName>
        <fullName evidence="4">aminodeoxychorismate synthase</fullName>
        <ecNumber evidence="4">2.6.1.85</ecNumber>
    </recommendedName>
    <alternativeName>
        <fullName evidence="8">Para-aminobenzoate synthase</fullName>
    </alternativeName>
    <alternativeName>
        <fullName evidence="9">p-aminobenzoic acid synthase</fullName>
    </alternativeName>
</protein>
<dbReference type="EMBL" id="MSZU01000087">
    <property type="protein sequence ID" value="OMP84726.1"/>
    <property type="molecule type" value="Genomic_DNA"/>
</dbReference>
<evidence type="ECO:0000313" key="15">
    <source>
        <dbReference type="Proteomes" id="UP000190776"/>
    </source>
</evidence>
<dbReference type="Pfam" id="PF04715">
    <property type="entry name" value="Anth_synt_I_N"/>
    <property type="match status" value="1"/>
</dbReference>
<evidence type="ECO:0000256" key="3">
    <source>
        <dbReference type="ARBA" id="ARBA00005970"/>
    </source>
</evidence>
<dbReference type="GO" id="GO:0000162">
    <property type="term" value="P:L-tryptophan biosynthetic process"/>
    <property type="evidence" value="ECO:0007669"/>
    <property type="project" value="TreeGrafter"/>
</dbReference>
<dbReference type="InterPro" id="IPR006221">
    <property type="entry name" value="TrpG/PapA_dom"/>
</dbReference>
<dbReference type="SUPFAM" id="SSF52317">
    <property type="entry name" value="Class I glutamine amidotransferase-like"/>
    <property type="match status" value="1"/>
</dbReference>
<dbReference type="Pfam" id="PF00117">
    <property type="entry name" value="GATase"/>
    <property type="match status" value="1"/>
</dbReference>
<dbReference type="STRING" id="420778.A0A1S8BBD3"/>
<dbReference type="InterPro" id="IPR017926">
    <property type="entry name" value="GATASE"/>
</dbReference>
<dbReference type="GO" id="GO:0008153">
    <property type="term" value="P:4-aminobenzoate biosynthetic process"/>
    <property type="evidence" value="ECO:0007669"/>
    <property type="project" value="TreeGrafter"/>
</dbReference>
<dbReference type="OrthoDB" id="64220at2759"/>